<proteinExistence type="predicted"/>
<dbReference type="EMBL" id="CAKOGP040001906">
    <property type="protein sequence ID" value="CAJ1956198.1"/>
    <property type="molecule type" value="Genomic_DNA"/>
</dbReference>
<protein>
    <submittedName>
        <fullName evidence="1">Uncharacterized protein</fullName>
    </submittedName>
</protein>
<organism evidence="1 2">
    <name type="scientific">Cylindrotheca closterium</name>
    <dbReference type="NCBI Taxonomy" id="2856"/>
    <lineage>
        <taxon>Eukaryota</taxon>
        <taxon>Sar</taxon>
        <taxon>Stramenopiles</taxon>
        <taxon>Ochrophyta</taxon>
        <taxon>Bacillariophyta</taxon>
        <taxon>Bacillariophyceae</taxon>
        <taxon>Bacillariophycidae</taxon>
        <taxon>Bacillariales</taxon>
        <taxon>Bacillariaceae</taxon>
        <taxon>Cylindrotheca</taxon>
    </lineage>
</organism>
<reference evidence="1" key="1">
    <citation type="submission" date="2023-08" db="EMBL/GenBank/DDBJ databases">
        <authorList>
            <person name="Audoor S."/>
            <person name="Bilcke G."/>
        </authorList>
    </citation>
    <scope>NUCLEOTIDE SEQUENCE</scope>
</reference>
<comment type="caution">
    <text evidence="1">The sequence shown here is derived from an EMBL/GenBank/DDBJ whole genome shotgun (WGS) entry which is preliminary data.</text>
</comment>
<sequence>MPSATIRQESNALEQIEMMKHSDRGCNELVRVMDRIYEECARILLPSNAEWLQDRHYVKLSKSQGVSADQKKKVAILERFAKGLFILVKKMLQHTMAYRIARAIIVDNATKASLPTFLVI</sequence>
<name>A0AAD2PVM6_9STRA</name>
<gene>
    <name evidence="1" type="ORF">CYCCA115_LOCUS16121</name>
</gene>
<evidence type="ECO:0000313" key="2">
    <source>
        <dbReference type="Proteomes" id="UP001295423"/>
    </source>
</evidence>
<dbReference type="AlphaFoldDB" id="A0AAD2PVM6"/>
<evidence type="ECO:0000313" key="1">
    <source>
        <dbReference type="EMBL" id="CAJ1956198.1"/>
    </source>
</evidence>
<accession>A0AAD2PVM6</accession>
<keyword evidence="2" id="KW-1185">Reference proteome</keyword>
<dbReference type="Proteomes" id="UP001295423">
    <property type="component" value="Unassembled WGS sequence"/>
</dbReference>